<geneLocation type="plasmid" evidence="2 3">
    <name>2</name>
</geneLocation>
<evidence type="ECO:0000313" key="2">
    <source>
        <dbReference type="EMBL" id="VEU73180.1"/>
    </source>
</evidence>
<keyword evidence="2" id="KW-0614">Plasmid</keyword>
<proteinExistence type="predicted"/>
<gene>
    <name evidence="2" type="ORF">NCTC10186_00668</name>
</gene>
<dbReference type="AlphaFoldDB" id="A0A449B087"/>
<keyword evidence="3" id="KW-1185">Reference proteome</keyword>
<organism evidence="2 3">
    <name type="scientific">Mycoplasmopsis gallopavonis</name>
    <dbReference type="NCBI Taxonomy" id="76629"/>
    <lineage>
        <taxon>Bacteria</taxon>
        <taxon>Bacillati</taxon>
        <taxon>Mycoplasmatota</taxon>
        <taxon>Mycoplasmoidales</taxon>
        <taxon>Metamycoplasmataceae</taxon>
        <taxon>Mycoplasmopsis</taxon>
    </lineage>
</organism>
<accession>A0A449B087</accession>
<sequence>MKEKMTKSSFSWEIKKEIINNTTTKPEIIAFINGLIFTNAIEDEIKYELRIKNQYILEKILKRLDKIKVPYYRQSNWKNMFYIYKNDFLIKEKIQYKDHLTSFFAGVFCGGGYISSKTTTSYHLEISKLGQ</sequence>
<reference evidence="2 3" key="1">
    <citation type="submission" date="2019-01" db="EMBL/GenBank/DDBJ databases">
        <authorList>
            <consortium name="Pathogen Informatics"/>
        </authorList>
    </citation>
    <scope>NUCLEOTIDE SEQUENCE [LARGE SCALE GENOMIC DNA]</scope>
    <source>
        <strain evidence="2 3">NCTC10186</strain>
        <plasmid evidence="3">2</plasmid>
    </source>
</reference>
<dbReference type="InterPro" id="IPR027434">
    <property type="entry name" value="Homing_endonucl"/>
</dbReference>
<evidence type="ECO:0000259" key="1">
    <source>
        <dbReference type="Pfam" id="PF14527"/>
    </source>
</evidence>
<dbReference type="KEGG" id="mgal:NCTC10186_00668"/>
<dbReference type="RefSeq" id="WP_165261046.1">
    <property type="nucleotide sequence ID" value="NZ_LR215032.1"/>
</dbReference>
<evidence type="ECO:0000313" key="3">
    <source>
        <dbReference type="Proteomes" id="UP000289862"/>
    </source>
</evidence>
<dbReference type="EMBL" id="LR215032">
    <property type="protein sequence ID" value="VEU73180.1"/>
    <property type="molecule type" value="Genomic_DNA"/>
</dbReference>
<feature type="domain" description="WhiA LAGLIDADG-like" evidence="1">
    <location>
        <begin position="101"/>
        <end position="127"/>
    </location>
</feature>
<dbReference type="InterPro" id="IPR039518">
    <property type="entry name" value="WhiA_LAGLIDADG_dom"/>
</dbReference>
<dbReference type="Gene3D" id="3.10.28.10">
    <property type="entry name" value="Homing endonucleases"/>
    <property type="match status" value="1"/>
</dbReference>
<name>A0A449B087_9BACT</name>
<protein>
    <submittedName>
        <fullName evidence="2">Uncharacterized protein conserved in bacteria</fullName>
    </submittedName>
</protein>
<dbReference type="Proteomes" id="UP000289862">
    <property type="component" value="Plasmid 2"/>
</dbReference>
<dbReference type="Pfam" id="PF14527">
    <property type="entry name" value="LAGLIDADG_WhiA"/>
    <property type="match status" value="1"/>
</dbReference>